<evidence type="ECO:0000256" key="3">
    <source>
        <dbReference type="ARBA" id="ARBA00023242"/>
    </source>
</evidence>
<dbReference type="GO" id="GO:0005643">
    <property type="term" value="C:nuclear pore"/>
    <property type="evidence" value="ECO:0007669"/>
    <property type="project" value="TreeGrafter"/>
</dbReference>
<dbReference type="GO" id="GO:0008139">
    <property type="term" value="F:nuclear localization sequence binding"/>
    <property type="evidence" value="ECO:0007669"/>
    <property type="project" value="TreeGrafter"/>
</dbReference>
<keyword evidence="3" id="KW-0539">Nucleus</keyword>
<organism evidence="5 6">
    <name type="scientific">Neogobius melanostomus</name>
    <name type="common">round goby</name>
    <dbReference type="NCBI Taxonomy" id="47308"/>
    <lineage>
        <taxon>Eukaryota</taxon>
        <taxon>Metazoa</taxon>
        <taxon>Chordata</taxon>
        <taxon>Craniata</taxon>
        <taxon>Vertebrata</taxon>
        <taxon>Euteleostomi</taxon>
        <taxon>Actinopterygii</taxon>
        <taxon>Neopterygii</taxon>
        <taxon>Teleostei</taxon>
        <taxon>Neoteleostei</taxon>
        <taxon>Acanthomorphata</taxon>
        <taxon>Gobiaria</taxon>
        <taxon>Gobiiformes</taxon>
        <taxon>Gobioidei</taxon>
        <taxon>Gobiidae</taxon>
        <taxon>Benthophilinae</taxon>
        <taxon>Neogobiini</taxon>
        <taxon>Neogobius</taxon>
    </lineage>
</organism>
<dbReference type="Pfam" id="PF16755">
    <property type="entry name" value="Beta-prop_NUP159_NUP214"/>
    <property type="match status" value="1"/>
</dbReference>
<dbReference type="GO" id="GO:0017056">
    <property type="term" value="F:structural constituent of nuclear pore"/>
    <property type="evidence" value="ECO:0007669"/>
    <property type="project" value="TreeGrafter"/>
</dbReference>
<proteinExistence type="predicted"/>
<accession>A0A8C6SWE1</accession>
<evidence type="ECO:0000259" key="4">
    <source>
        <dbReference type="Pfam" id="PF16755"/>
    </source>
</evidence>
<keyword evidence="2" id="KW-0813">Transport</keyword>
<dbReference type="SMART" id="SM00320">
    <property type="entry name" value="WD40"/>
    <property type="match status" value="2"/>
</dbReference>
<keyword evidence="6" id="KW-1185">Reference proteome</keyword>
<dbReference type="InterPro" id="IPR001680">
    <property type="entry name" value="WD40_rpt"/>
</dbReference>
<reference evidence="5" key="2">
    <citation type="submission" date="2025-09" db="UniProtKB">
        <authorList>
            <consortium name="Ensembl"/>
        </authorList>
    </citation>
    <scope>IDENTIFICATION</scope>
</reference>
<dbReference type="Gene3D" id="2.130.10.10">
    <property type="entry name" value="YVTN repeat-like/Quinoprotein amine dehydrogenase"/>
    <property type="match status" value="1"/>
</dbReference>
<dbReference type="Proteomes" id="UP000694523">
    <property type="component" value="Unplaced"/>
</dbReference>
<sequence>MSDDTDSPPEREMKDFQFRQMKKIRVFDSPEELPKDRSSLLTISNKFGLTFVGFGRTFKAFHTQDLLAVDKADGNANEISKFLLLTSVTVDLTIHHIALSCDELSLSVCGISAEAVLSLTFYDVRTLINQVSIFLYLGQLNAFVQDLRWNPVSASMLAVCLSEGSMMILDVSDNVQVQASLPSSQGITSICWSPKGKQVAAGKMDATVRQYTPSLEEKKVIPCPNFYTSDNPVKVLDVLWLRTYVFAVVYAAADGSPETPPDLVVVLLPVKAALVIVTLHFEIFCLV</sequence>
<dbReference type="InterPro" id="IPR039462">
    <property type="entry name" value="Nup159/Nup146_N"/>
</dbReference>
<dbReference type="PANTHER" id="PTHR23193:SF21">
    <property type="entry name" value="NUCLEAR PORE COMPLEX PROTEIN NUP214"/>
    <property type="match status" value="1"/>
</dbReference>
<evidence type="ECO:0000256" key="2">
    <source>
        <dbReference type="ARBA" id="ARBA00022448"/>
    </source>
</evidence>
<reference evidence="5" key="1">
    <citation type="submission" date="2025-08" db="UniProtKB">
        <authorList>
            <consortium name="Ensembl"/>
        </authorList>
    </citation>
    <scope>IDENTIFICATION</scope>
</reference>
<dbReference type="Ensembl" id="ENSNMLT00000014340.1">
    <property type="protein sequence ID" value="ENSNMLP00000012708.1"/>
    <property type="gene ID" value="ENSNMLG00000008616.1"/>
</dbReference>
<dbReference type="InterPro" id="IPR026054">
    <property type="entry name" value="Nucleoporin"/>
</dbReference>
<dbReference type="PANTHER" id="PTHR23193">
    <property type="entry name" value="NUCLEAR PORE COMPLEX PROTEIN NUP"/>
    <property type="match status" value="1"/>
</dbReference>
<dbReference type="SUPFAM" id="SSF117289">
    <property type="entry name" value="Nucleoporin domain"/>
    <property type="match status" value="1"/>
</dbReference>
<name>A0A8C6SWE1_9GOBI</name>
<comment type="subcellular location">
    <subcellularLocation>
        <location evidence="1">Nucleus</location>
    </subcellularLocation>
</comment>
<dbReference type="InterPro" id="IPR015943">
    <property type="entry name" value="WD40/YVTN_repeat-like_dom_sf"/>
</dbReference>
<dbReference type="AlphaFoldDB" id="A0A8C6SWE1"/>
<evidence type="ECO:0000256" key="1">
    <source>
        <dbReference type="ARBA" id="ARBA00004123"/>
    </source>
</evidence>
<dbReference type="GO" id="GO:0006606">
    <property type="term" value="P:protein import into nucleus"/>
    <property type="evidence" value="ECO:0007669"/>
    <property type="project" value="TreeGrafter"/>
</dbReference>
<evidence type="ECO:0000313" key="5">
    <source>
        <dbReference type="Ensembl" id="ENSNMLP00000012708.1"/>
    </source>
</evidence>
<feature type="domain" description="Nucleoporin Nup159/Nup146 N-terminal" evidence="4">
    <location>
        <begin position="34"/>
        <end position="254"/>
    </location>
</feature>
<evidence type="ECO:0000313" key="6">
    <source>
        <dbReference type="Proteomes" id="UP000694523"/>
    </source>
</evidence>
<dbReference type="GO" id="GO:0006405">
    <property type="term" value="P:RNA export from nucleus"/>
    <property type="evidence" value="ECO:0007669"/>
    <property type="project" value="TreeGrafter"/>
</dbReference>
<protein>
    <recommendedName>
        <fullName evidence="4">Nucleoporin Nup159/Nup146 N-terminal domain-containing protein</fullName>
    </recommendedName>
</protein>